<evidence type="ECO:0000256" key="3">
    <source>
        <dbReference type="ARBA" id="ARBA00022452"/>
    </source>
</evidence>
<evidence type="ECO:0000313" key="15">
    <source>
        <dbReference type="EMBL" id="ADW17555.1"/>
    </source>
</evidence>
<dbReference type="PROSITE" id="PS52016">
    <property type="entry name" value="TONB_DEPENDENT_REC_3"/>
    <property type="match status" value="1"/>
</dbReference>
<dbReference type="GO" id="GO:0009279">
    <property type="term" value="C:cell outer membrane"/>
    <property type="evidence" value="ECO:0007669"/>
    <property type="project" value="UniProtKB-SubCell"/>
</dbReference>
<reference evidence="15 16" key="1">
    <citation type="journal article" date="2011" name="Stand. Genomic Sci.">
        <title>Complete genome sequence of Desulfobulbus propionicus type strain (1pr3).</title>
        <authorList>
            <person name="Pagani I."/>
            <person name="Lapidus A."/>
            <person name="Nolan M."/>
            <person name="Lucas S."/>
            <person name="Hammon N."/>
            <person name="Deshpande S."/>
            <person name="Cheng J.F."/>
            <person name="Chertkov O."/>
            <person name="Davenport K."/>
            <person name="Tapia R."/>
            <person name="Han C."/>
            <person name="Goodwin L."/>
            <person name="Pitluck S."/>
            <person name="Liolios K."/>
            <person name="Mavromatis K."/>
            <person name="Ivanova N."/>
            <person name="Mikhailova N."/>
            <person name="Pati A."/>
            <person name="Chen A."/>
            <person name="Palaniappan K."/>
            <person name="Land M."/>
            <person name="Hauser L."/>
            <person name="Chang Y.J."/>
            <person name="Jeffries C.D."/>
            <person name="Detter J.C."/>
            <person name="Brambilla E."/>
            <person name="Kannan K.P."/>
            <person name="Djao O.D."/>
            <person name="Rohde M."/>
            <person name="Pukall R."/>
            <person name="Spring S."/>
            <person name="Goker M."/>
            <person name="Sikorski J."/>
            <person name="Woyke T."/>
            <person name="Bristow J."/>
            <person name="Eisen J.A."/>
            <person name="Markowitz V."/>
            <person name="Hugenholtz P."/>
            <person name="Kyrpides N.C."/>
            <person name="Klenk H.P."/>
        </authorList>
    </citation>
    <scope>NUCLEOTIDE SEQUENCE [LARGE SCALE GENOMIC DNA]</scope>
    <source>
        <strain evidence="16">ATCC 33891 / DSM 2032 / 1pr3</strain>
    </source>
</reference>
<dbReference type="Pfam" id="PF07715">
    <property type="entry name" value="Plug"/>
    <property type="match status" value="1"/>
</dbReference>
<evidence type="ECO:0000256" key="9">
    <source>
        <dbReference type="ARBA" id="ARBA00023237"/>
    </source>
</evidence>
<gene>
    <name evidence="15" type="ordered locus">Despr_1392</name>
</gene>
<comment type="subcellular location">
    <subcellularLocation>
        <location evidence="1 10">Cell outer membrane</location>
        <topology evidence="1 10">Multi-pass membrane protein</topology>
    </subcellularLocation>
</comment>
<dbReference type="SUPFAM" id="SSF56935">
    <property type="entry name" value="Porins"/>
    <property type="match status" value="1"/>
</dbReference>
<evidence type="ECO:0000259" key="13">
    <source>
        <dbReference type="Pfam" id="PF00593"/>
    </source>
</evidence>
<keyword evidence="3 10" id="KW-1134">Transmembrane beta strand</keyword>
<dbReference type="GO" id="GO:0044718">
    <property type="term" value="P:siderophore transmembrane transport"/>
    <property type="evidence" value="ECO:0007669"/>
    <property type="project" value="TreeGrafter"/>
</dbReference>
<keyword evidence="5 12" id="KW-0732">Signal</keyword>
<dbReference type="Gene3D" id="2.40.170.20">
    <property type="entry name" value="TonB-dependent receptor, beta-barrel domain"/>
    <property type="match status" value="1"/>
</dbReference>
<dbReference type="InterPro" id="IPR039426">
    <property type="entry name" value="TonB-dep_rcpt-like"/>
</dbReference>
<evidence type="ECO:0000256" key="5">
    <source>
        <dbReference type="ARBA" id="ARBA00022729"/>
    </source>
</evidence>
<dbReference type="GO" id="GO:0015344">
    <property type="term" value="F:siderophore uptake transmembrane transporter activity"/>
    <property type="evidence" value="ECO:0007669"/>
    <property type="project" value="TreeGrafter"/>
</dbReference>
<name>A0A7U3YLG6_DESPD</name>
<dbReference type="PANTHER" id="PTHR30069">
    <property type="entry name" value="TONB-DEPENDENT OUTER MEMBRANE RECEPTOR"/>
    <property type="match status" value="1"/>
</dbReference>
<evidence type="ECO:0000256" key="6">
    <source>
        <dbReference type="ARBA" id="ARBA00023077"/>
    </source>
</evidence>
<evidence type="ECO:0000256" key="12">
    <source>
        <dbReference type="SAM" id="SignalP"/>
    </source>
</evidence>
<proteinExistence type="inferred from homology"/>
<evidence type="ECO:0000256" key="11">
    <source>
        <dbReference type="RuleBase" id="RU003357"/>
    </source>
</evidence>
<dbReference type="InterPro" id="IPR012910">
    <property type="entry name" value="Plug_dom"/>
</dbReference>
<feature type="chain" id="PRO_5030843977" evidence="12">
    <location>
        <begin position="29"/>
        <end position="667"/>
    </location>
</feature>
<dbReference type="CDD" id="cd01347">
    <property type="entry name" value="ligand_gated_channel"/>
    <property type="match status" value="1"/>
</dbReference>
<dbReference type="AlphaFoldDB" id="A0A7U3YLG6"/>
<dbReference type="PANTHER" id="PTHR30069:SF29">
    <property type="entry name" value="HEMOGLOBIN AND HEMOGLOBIN-HAPTOGLOBIN-BINDING PROTEIN 1-RELATED"/>
    <property type="match status" value="1"/>
</dbReference>
<dbReference type="KEGG" id="dpr:Despr_1392"/>
<keyword evidence="7 10" id="KW-0472">Membrane</keyword>
<evidence type="ECO:0000256" key="10">
    <source>
        <dbReference type="PROSITE-ProRule" id="PRU01360"/>
    </source>
</evidence>
<dbReference type="RefSeq" id="WP_015724096.1">
    <property type="nucleotide sequence ID" value="NC_014972.1"/>
</dbReference>
<keyword evidence="2 10" id="KW-0813">Transport</keyword>
<comment type="similarity">
    <text evidence="10 11">Belongs to the TonB-dependent receptor family.</text>
</comment>
<keyword evidence="8 15" id="KW-0675">Receptor</keyword>
<dbReference type="Pfam" id="PF00593">
    <property type="entry name" value="TonB_dep_Rec_b-barrel"/>
    <property type="match status" value="1"/>
</dbReference>
<evidence type="ECO:0000313" key="16">
    <source>
        <dbReference type="Proteomes" id="UP000006365"/>
    </source>
</evidence>
<dbReference type="InterPro" id="IPR037066">
    <property type="entry name" value="Plug_dom_sf"/>
</dbReference>
<evidence type="ECO:0000256" key="8">
    <source>
        <dbReference type="ARBA" id="ARBA00023170"/>
    </source>
</evidence>
<keyword evidence="6 11" id="KW-0798">TonB box</keyword>
<evidence type="ECO:0000259" key="14">
    <source>
        <dbReference type="Pfam" id="PF07715"/>
    </source>
</evidence>
<feature type="domain" description="TonB-dependent receptor plug" evidence="14">
    <location>
        <begin position="60"/>
        <end position="170"/>
    </location>
</feature>
<organism evidence="15 16">
    <name type="scientific">Desulfobulbus propionicus (strain ATCC 33891 / DSM 2032 / VKM B-1956 / 1pr3)</name>
    <dbReference type="NCBI Taxonomy" id="577650"/>
    <lineage>
        <taxon>Bacteria</taxon>
        <taxon>Pseudomonadati</taxon>
        <taxon>Thermodesulfobacteriota</taxon>
        <taxon>Desulfobulbia</taxon>
        <taxon>Desulfobulbales</taxon>
        <taxon>Desulfobulbaceae</taxon>
        <taxon>Desulfobulbus</taxon>
    </lineage>
</organism>
<evidence type="ECO:0000256" key="7">
    <source>
        <dbReference type="ARBA" id="ARBA00023136"/>
    </source>
</evidence>
<evidence type="ECO:0000256" key="2">
    <source>
        <dbReference type="ARBA" id="ARBA00022448"/>
    </source>
</evidence>
<keyword evidence="9 10" id="KW-0998">Cell outer membrane</keyword>
<dbReference type="InterPro" id="IPR000531">
    <property type="entry name" value="Beta-barrel_TonB"/>
</dbReference>
<dbReference type="InterPro" id="IPR036942">
    <property type="entry name" value="Beta-barrel_TonB_sf"/>
</dbReference>
<dbReference type="Gene3D" id="2.170.130.10">
    <property type="entry name" value="TonB-dependent receptor, plug domain"/>
    <property type="match status" value="1"/>
</dbReference>
<evidence type="ECO:0000256" key="1">
    <source>
        <dbReference type="ARBA" id="ARBA00004571"/>
    </source>
</evidence>
<feature type="signal peptide" evidence="12">
    <location>
        <begin position="1"/>
        <end position="28"/>
    </location>
</feature>
<keyword evidence="4 10" id="KW-0812">Transmembrane</keyword>
<dbReference type="EMBL" id="CP002364">
    <property type="protein sequence ID" value="ADW17555.1"/>
    <property type="molecule type" value="Genomic_DNA"/>
</dbReference>
<sequence length="667" mass="74720">MKSRKSMNPSHVLAALALLPWTTDPVLANEQEVTMSEELQITHEAEDIVVTAARTETLLKEATKSIDIVDSEDREELQQYFLPELLDNEPGVFLRSLGGVGQWSNISIRGAGSQHTQYQYNGMPLRDAADTQSTLQYFIEDMYSGASLDRVEILKGTNSTLYGSQAMGGVINIIPKKWQSGPTAEWRNEFGPNNTAITNARAAYGQEKFYVDVNPLYVTTDGANNDGPHGYWYDNTGATFGAGVKPTDRTALEFSALFTDSDVALGSSPSLGADGSLVKNQAYADQHREGQFYQLGLNWTQAISSLWDYSLKGSQGTTERHYFWSATNGDQSKYEGETSYLELQHNLHVNQWLTFNLGADYEQSEYDGQEPKNPYAGDYTPVRFEESWGSKDAFGQAQLALLDRSLFLNLGGRYNDHEAFDGEAVWETSAAYLFKNTGTKVHAHVGTGYRTPGLYEIYGGYLYNGNLVTVGNPDLQPEKSTSYEMGVDQSLAGGKVQVGVTYFETRFDDMIIFDNTAMRYENAKEGESSGVETSIRLHPWKLVRFDLAYTYIDSRSKADQDADWSRNTYLPRNKVDFIVTFYPMDKLTMAVDVNWQDEKIVPLYDAGWNSVRWEEDGVTTVNLSTTYKALQNMELFARVDNLFDKAYTESGYCMPGISVYGGLKVHF</sequence>
<evidence type="ECO:0000256" key="4">
    <source>
        <dbReference type="ARBA" id="ARBA00022692"/>
    </source>
</evidence>
<accession>A0A7U3YLG6</accession>
<dbReference type="Proteomes" id="UP000006365">
    <property type="component" value="Chromosome"/>
</dbReference>
<protein>
    <submittedName>
        <fullName evidence="15">TonB-dependent receptor</fullName>
    </submittedName>
</protein>
<feature type="domain" description="TonB-dependent receptor-like beta-barrel" evidence="13">
    <location>
        <begin position="239"/>
        <end position="642"/>
    </location>
</feature>
<keyword evidence="16" id="KW-1185">Reference proteome</keyword>